<keyword evidence="2" id="KW-1185">Reference proteome</keyword>
<accession>A0AA51RSF0</accession>
<proteinExistence type="predicted"/>
<dbReference type="EMBL" id="CP133548">
    <property type="protein sequence ID" value="WMS86802.1"/>
    <property type="molecule type" value="Genomic_DNA"/>
</dbReference>
<dbReference type="Proteomes" id="UP001239782">
    <property type="component" value="Chromosome"/>
</dbReference>
<name>A0AA51RSF0_9GAMM</name>
<dbReference type="Gene3D" id="3.40.50.300">
    <property type="entry name" value="P-loop containing nucleotide triphosphate hydrolases"/>
    <property type="match status" value="1"/>
</dbReference>
<dbReference type="KEGG" id="plei:Q9312_16400"/>
<dbReference type="InterPro" id="IPR027417">
    <property type="entry name" value="P-loop_NTPase"/>
</dbReference>
<organism evidence="1 2">
    <name type="scientific">Pleionea litopenaei</name>
    <dbReference type="NCBI Taxonomy" id="3070815"/>
    <lineage>
        <taxon>Bacteria</taxon>
        <taxon>Pseudomonadati</taxon>
        <taxon>Pseudomonadota</taxon>
        <taxon>Gammaproteobacteria</taxon>
        <taxon>Oceanospirillales</taxon>
        <taxon>Pleioneaceae</taxon>
        <taxon>Pleionea</taxon>
    </lineage>
</organism>
<dbReference type="CDD" id="cd02019">
    <property type="entry name" value="NK"/>
    <property type="match status" value="1"/>
</dbReference>
<dbReference type="InterPro" id="IPR052922">
    <property type="entry name" value="Cytidylate_Kinase-2"/>
</dbReference>
<dbReference type="AlphaFoldDB" id="A0AA51RSF0"/>
<dbReference type="RefSeq" id="WP_309201947.1">
    <property type="nucleotide sequence ID" value="NZ_CP133548.1"/>
</dbReference>
<evidence type="ECO:0000313" key="1">
    <source>
        <dbReference type="EMBL" id="WMS86802.1"/>
    </source>
</evidence>
<dbReference type="Pfam" id="PF13238">
    <property type="entry name" value="AAA_18"/>
    <property type="match status" value="1"/>
</dbReference>
<dbReference type="PANTHER" id="PTHR37816:SF2">
    <property type="entry name" value="DNA TOPOLOGY MODULATION PROTEIN FLAR-RELATED PROTEIN"/>
    <property type="match status" value="1"/>
</dbReference>
<sequence length="163" mass="18971">MLHKIVILGNSGSGKSTLAKKLVEKEKLAHLDLDTLAWLPTSPPKRQLIDVSRHDIEQFMSENDAWVIEGCYSDLLDIALPQATELIFLNLPLDECIANAQRRPWEPHKYSSKQAQDENLSMLIEWIKQYYEREDTFSYQSHKHLFDSFKGPKKMIEQNQERS</sequence>
<reference evidence="1 2" key="1">
    <citation type="submission" date="2023-08" db="EMBL/GenBank/DDBJ databases">
        <title>Pleionea litopenaei sp. nov., isolated from stomach of juvenile Litopenaeus vannamei.</title>
        <authorList>
            <person name="Rho A.M."/>
            <person name="Hwang C.Y."/>
        </authorList>
    </citation>
    <scope>NUCLEOTIDE SEQUENCE [LARGE SCALE GENOMIC DNA]</scope>
    <source>
        <strain evidence="1 2">HL-JVS1</strain>
    </source>
</reference>
<dbReference type="PANTHER" id="PTHR37816">
    <property type="entry name" value="YALI0E33011P"/>
    <property type="match status" value="1"/>
</dbReference>
<gene>
    <name evidence="1" type="ORF">Q9312_16400</name>
</gene>
<evidence type="ECO:0000313" key="2">
    <source>
        <dbReference type="Proteomes" id="UP001239782"/>
    </source>
</evidence>
<dbReference type="SUPFAM" id="SSF52540">
    <property type="entry name" value="P-loop containing nucleoside triphosphate hydrolases"/>
    <property type="match status" value="1"/>
</dbReference>
<protein>
    <submittedName>
        <fullName evidence="1">AAA family ATPase</fullName>
    </submittedName>
</protein>